<evidence type="ECO:0000256" key="5">
    <source>
        <dbReference type="ARBA" id="ARBA00023110"/>
    </source>
</evidence>
<keyword evidence="12" id="KW-1185">Reference proteome</keyword>
<dbReference type="PANTHER" id="PTHR46512:SF9">
    <property type="entry name" value="PEPTIDYLPROLYL ISOMERASE"/>
    <property type="match status" value="1"/>
</dbReference>
<dbReference type="OMA" id="FGAEGNE"/>
<feature type="compositionally biased region" description="Basic and acidic residues" evidence="9">
    <location>
        <begin position="409"/>
        <end position="423"/>
    </location>
</feature>
<feature type="repeat" description="TPR" evidence="8">
    <location>
        <begin position="341"/>
        <end position="374"/>
    </location>
</feature>
<dbReference type="InterPro" id="IPR050754">
    <property type="entry name" value="FKBP4/5/8-like"/>
</dbReference>
<dbReference type="SUPFAM" id="SSF54534">
    <property type="entry name" value="FKBP-like"/>
    <property type="match status" value="2"/>
</dbReference>
<dbReference type="SMART" id="SM00028">
    <property type="entry name" value="TPR"/>
    <property type="match status" value="3"/>
</dbReference>
<evidence type="ECO:0000259" key="10">
    <source>
        <dbReference type="PROSITE" id="PS50059"/>
    </source>
</evidence>
<accession>A0A8I6SD32</accession>
<dbReference type="Pfam" id="PF00254">
    <property type="entry name" value="FKBP_C"/>
    <property type="match status" value="2"/>
</dbReference>
<dbReference type="EC" id="5.2.1.8" evidence="2 7"/>
<dbReference type="FunFam" id="3.10.50.40:FF:000025">
    <property type="entry name" value="Peptidylprolyl isomerase"/>
    <property type="match status" value="1"/>
</dbReference>
<dbReference type="Gene3D" id="1.25.40.10">
    <property type="entry name" value="Tetratricopeptide repeat domain"/>
    <property type="match status" value="1"/>
</dbReference>
<dbReference type="InterPro" id="IPR011990">
    <property type="entry name" value="TPR-like_helical_dom_sf"/>
</dbReference>
<reference evidence="11" key="1">
    <citation type="submission" date="2022-01" db="UniProtKB">
        <authorList>
            <consortium name="EnsemblMetazoa"/>
        </authorList>
    </citation>
    <scope>IDENTIFICATION</scope>
</reference>
<dbReference type="EnsemblMetazoa" id="XM_014402966.2">
    <property type="protein sequence ID" value="XP_014258452.1"/>
    <property type="gene ID" value="LOC106671953"/>
</dbReference>
<keyword evidence="4 8" id="KW-0802">TPR repeat</keyword>
<dbReference type="InterPro" id="IPR001179">
    <property type="entry name" value="PPIase_FKBP_dom"/>
</dbReference>
<evidence type="ECO:0000256" key="3">
    <source>
        <dbReference type="ARBA" id="ARBA00022737"/>
    </source>
</evidence>
<organism evidence="11 12">
    <name type="scientific">Cimex lectularius</name>
    <name type="common">Bed bug</name>
    <name type="synonym">Acanthia lectularia</name>
    <dbReference type="NCBI Taxonomy" id="79782"/>
    <lineage>
        <taxon>Eukaryota</taxon>
        <taxon>Metazoa</taxon>
        <taxon>Ecdysozoa</taxon>
        <taxon>Arthropoda</taxon>
        <taxon>Hexapoda</taxon>
        <taxon>Insecta</taxon>
        <taxon>Pterygota</taxon>
        <taxon>Neoptera</taxon>
        <taxon>Paraneoptera</taxon>
        <taxon>Hemiptera</taxon>
        <taxon>Heteroptera</taxon>
        <taxon>Panheteroptera</taxon>
        <taxon>Cimicomorpha</taxon>
        <taxon>Cimicidae</taxon>
        <taxon>Cimex</taxon>
    </lineage>
</organism>
<dbReference type="GO" id="GO:0003755">
    <property type="term" value="F:peptidyl-prolyl cis-trans isomerase activity"/>
    <property type="evidence" value="ECO:0007669"/>
    <property type="project" value="UniProtKB-KW"/>
</dbReference>
<feature type="domain" description="PPIase FKBP-type" evidence="10">
    <location>
        <begin position="37"/>
        <end position="125"/>
    </location>
</feature>
<evidence type="ECO:0000313" key="12">
    <source>
        <dbReference type="Proteomes" id="UP000494040"/>
    </source>
</evidence>
<dbReference type="RefSeq" id="XP_014258452.1">
    <property type="nucleotide sequence ID" value="XM_014402966.2"/>
</dbReference>
<dbReference type="PANTHER" id="PTHR46512">
    <property type="entry name" value="PEPTIDYLPROLYL ISOMERASE"/>
    <property type="match status" value="1"/>
</dbReference>
<dbReference type="FunFam" id="3.10.50.40:FF:000013">
    <property type="entry name" value="Peptidylprolyl isomerase"/>
    <property type="match status" value="1"/>
</dbReference>
<evidence type="ECO:0000256" key="2">
    <source>
        <dbReference type="ARBA" id="ARBA00013194"/>
    </source>
</evidence>
<evidence type="ECO:0000256" key="7">
    <source>
        <dbReference type="PROSITE-ProRule" id="PRU00277"/>
    </source>
</evidence>
<protein>
    <recommendedName>
        <fullName evidence="2 7">peptidylprolyl isomerase</fullName>
        <ecNumber evidence="2 7">5.2.1.8</ecNumber>
    </recommendedName>
</protein>
<dbReference type="GeneID" id="106671953"/>
<evidence type="ECO:0000313" key="11">
    <source>
        <dbReference type="EnsemblMetazoa" id="XP_014258452.1"/>
    </source>
</evidence>
<keyword evidence="3" id="KW-0677">Repeat</keyword>
<feature type="compositionally biased region" description="Basic and acidic residues" evidence="9">
    <location>
        <begin position="434"/>
        <end position="449"/>
    </location>
</feature>
<dbReference type="InterPro" id="IPR019734">
    <property type="entry name" value="TPR_rpt"/>
</dbReference>
<evidence type="ECO:0000256" key="4">
    <source>
        <dbReference type="ARBA" id="ARBA00022803"/>
    </source>
</evidence>
<evidence type="ECO:0000256" key="9">
    <source>
        <dbReference type="SAM" id="MobiDB-lite"/>
    </source>
</evidence>
<comment type="catalytic activity">
    <reaction evidence="1 7">
        <text>[protein]-peptidylproline (omega=180) = [protein]-peptidylproline (omega=0)</text>
        <dbReference type="Rhea" id="RHEA:16237"/>
        <dbReference type="Rhea" id="RHEA-COMP:10747"/>
        <dbReference type="Rhea" id="RHEA-COMP:10748"/>
        <dbReference type="ChEBI" id="CHEBI:83833"/>
        <dbReference type="ChEBI" id="CHEBI:83834"/>
        <dbReference type="EC" id="5.2.1.8"/>
    </reaction>
</comment>
<sequence>MVTAEEDGSVDVTPAKDGGVLKRVVKEGSGDTTPAKGCNVYVHYTGKLTDGSVFDSSRDRGTPFDFQLGKGKVIRGWDIGVATMKIGEVSVLTIREDYGYGKSGSQPKIPGGATLIFEIELLDWEPEDLSGKKDKGILRYPITNGTNFESPKPMAEVEIHLKGEYEGKAFDDRDVSFMLGTGSSLDVPPGVEKALEHFTLNETSRLVLTPKYAFGSVGCKNLNLPPDASPTYTVTLKSFQKIKDRWLMDPEELLSEGRRLKEKGTEYLKKSDVKLALKMYKHMVKNLDSPLTDGDGEDEKERKALLAAGHSNISLCNLKLNRPRDAIHSCNSVLEIDEKNEKAFFRRGQAYLAVGEPENAKKDFEMVVKLEPNNKAASAAILQCTKMQKELKEREKKMYAHMFEKFAQKDREKEEEERKKQPDVMKGCFGEWGADEREREPTDFEKENPDILMLEGSGDFKNM</sequence>
<dbReference type="Pfam" id="PF13181">
    <property type="entry name" value="TPR_8"/>
    <property type="match status" value="1"/>
</dbReference>
<evidence type="ECO:0000256" key="6">
    <source>
        <dbReference type="ARBA" id="ARBA00023235"/>
    </source>
</evidence>
<dbReference type="SUPFAM" id="SSF48452">
    <property type="entry name" value="TPR-like"/>
    <property type="match status" value="1"/>
</dbReference>
<name>A0A8I6SD32_CIMLE</name>
<dbReference type="OrthoDB" id="433738at2759"/>
<keyword evidence="5 7" id="KW-0697">Rotamase</keyword>
<evidence type="ECO:0000256" key="1">
    <source>
        <dbReference type="ARBA" id="ARBA00000971"/>
    </source>
</evidence>
<dbReference type="Gene3D" id="3.10.50.40">
    <property type="match status" value="2"/>
</dbReference>
<feature type="region of interest" description="Disordered" evidence="9">
    <location>
        <begin position="409"/>
        <end position="449"/>
    </location>
</feature>
<feature type="domain" description="PPIase FKBP-type" evidence="10">
    <location>
        <begin position="154"/>
        <end position="240"/>
    </location>
</feature>
<dbReference type="Proteomes" id="UP000494040">
    <property type="component" value="Unassembled WGS sequence"/>
</dbReference>
<proteinExistence type="predicted"/>
<dbReference type="CTD" id="47762"/>
<dbReference type="PROSITE" id="PS50059">
    <property type="entry name" value="FKBP_PPIASE"/>
    <property type="match status" value="2"/>
</dbReference>
<evidence type="ECO:0000256" key="8">
    <source>
        <dbReference type="PROSITE-ProRule" id="PRU00339"/>
    </source>
</evidence>
<dbReference type="AlphaFoldDB" id="A0A8I6SD32"/>
<keyword evidence="6 7" id="KW-0413">Isomerase</keyword>
<dbReference type="PROSITE" id="PS50005">
    <property type="entry name" value="TPR"/>
    <property type="match status" value="1"/>
</dbReference>
<dbReference type="InterPro" id="IPR046357">
    <property type="entry name" value="PPIase_dom_sf"/>
</dbReference>